<sequence length="314" mass="35989">MKRINSDFISGFIKRGGFSVFFSTALVKISAALLSIIVVQLLTKEDYGILSYVLSIYAIAIVIAGFGGNYSLLRFGSIVNSFLKKKQYYYYTQRIGIKYTSVVVAIIVVYSCFLPEGMKNAQPLVIYMCLGLYSFYMLETMRSYFRIVNLNRTYSKLNVYNSVILLLLTVCLTLFFKNYGYITALILAPLLTFFLFRKKISYIQFSNQIEISKKEYWGYGIHTSVSAIANQIIFSIAPLLLGILNEPEHSIASFRVATIIPFNLLTLPGILMISDFSYLSRNYMDSNCLKRYYYNYLKVVIPISFVVFLLLIIY</sequence>
<dbReference type="InterPro" id="IPR050833">
    <property type="entry name" value="Poly_Biosynth_Transport"/>
</dbReference>
<keyword evidence="4 6" id="KW-1133">Transmembrane helix</keyword>
<organism evidence="7">
    <name type="scientific">Bacteroides fragilis</name>
    <dbReference type="NCBI Taxonomy" id="817"/>
    <lineage>
        <taxon>Bacteria</taxon>
        <taxon>Pseudomonadati</taxon>
        <taxon>Bacteroidota</taxon>
        <taxon>Bacteroidia</taxon>
        <taxon>Bacteroidales</taxon>
        <taxon>Bacteroidaceae</taxon>
        <taxon>Bacteroides</taxon>
    </lineage>
</organism>
<keyword evidence="3 6" id="KW-0812">Transmembrane</keyword>
<dbReference type="EMBL" id="VWCT01000146">
    <property type="protein sequence ID" value="KAA4955717.1"/>
    <property type="molecule type" value="Genomic_DNA"/>
</dbReference>
<evidence type="ECO:0000256" key="4">
    <source>
        <dbReference type="ARBA" id="ARBA00022989"/>
    </source>
</evidence>
<feature type="transmembrane region" description="Helical" evidence="6">
    <location>
        <begin position="20"/>
        <end position="43"/>
    </location>
</feature>
<evidence type="ECO:0000313" key="7">
    <source>
        <dbReference type="EMBL" id="KAA4955717.1"/>
    </source>
</evidence>
<reference evidence="7" key="1">
    <citation type="journal article" date="2019" name="Nat. Med.">
        <title>A library of human gut bacterial isolates paired with longitudinal multiomics data enables mechanistic microbiome research.</title>
        <authorList>
            <person name="Poyet M."/>
            <person name="Groussin M."/>
            <person name="Gibbons S.M."/>
            <person name="Avila-Pacheco J."/>
            <person name="Jiang X."/>
            <person name="Kearney S.M."/>
            <person name="Perrotta A.R."/>
            <person name="Berdy B."/>
            <person name="Zhao S."/>
            <person name="Lieberman T.D."/>
            <person name="Swanson P.K."/>
            <person name="Smith M."/>
            <person name="Roesemann S."/>
            <person name="Alexander J.E."/>
            <person name="Rich S.A."/>
            <person name="Livny J."/>
            <person name="Vlamakis H."/>
            <person name="Clish C."/>
            <person name="Bullock K."/>
            <person name="Deik A."/>
            <person name="Scott J."/>
            <person name="Pierce K.A."/>
            <person name="Xavier R.J."/>
            <person name="Alm E.J."/>
        </authorList>
    </citation>
    <scope>NUCLEOTIDE SEQUENCE</scope>
    <source>
        <strain evidence="7">BIOML-A56</strain>
    </source>
</reference>
<evidence type="ECO:0000256" key="1">
    <source>
        <dbReference type="ARBA" id="ARBA00004651"/>
    </source>
</evidence>
<dbReference type="InterPro" id="IPR002797">
    <property type="entry name" value="Polysacc_synth"/>
</dbReference>
<evidence type="ECO:0000256" key="6">
    <source>
        <dbReference type="SAM" id="Phobius"/>
    </source>
</evidence>
<feature type="transmembrane region" description="Helical" evidence="6">
    <location>
        <begin position="49"/>
        <end position="75"/>
    </location>
</feature>
<feature type="transmembrane region" description="Helical" evidence="6">
    <location>
        <begin position="216"/>
        <end position="240"/>
    </location>
</feature>
<dbReference type="PANTHER" id="PTHR30250">
    <property type="entry name" value="PST FAMILY PREDICTED COLANIC ACID TRANSPORTER"/>
    <property type="match status" value="1"/>
</dbReference>
<feature type="transmembrane region" description="Helical" evidence="6">
    <location>
        <begin position="157"/>
        <end position="175"/>
    </location>
</feature>
<feature type="transmembrane region" description="Helical" evidence="6">
    <location>
        <begin position="293"/>
        <end position="313"/>
    </location>
</feature>
<protein>
    <submittedName>
        <fullName evidence="7">Oligosaccharide flippase family protein</fullName>
    </submittedName>
</protein>
<comment type="subcellular location">
    <subcellularLocation>
        <location evidence="1">Cell membrane</location>
        <topology evidence="1">Multi-pass membrane protein</topology>
    </subcellularLocation>
</comment>
<proteinExistence type="predicted"/>
<feature type="transmembrane region" description="Helical" evidence="6">
    <location>
        <begin position="252"/>
        <end position="273"/>
    </location>
</feature>
<feature type="non-terminal residue" evidence="7">
    <location>
        <position position="314"/>
    </location>
</feature>
<feature type="transmembrane region" description="Helical" evidence="6">
    <location>
        <begin position="181"/>
        <end position="196"/>
    </location>
</feature>
<keyword evidence="2" id="KW-1003">Cell membrane</keyword>
<evidence type="ECO:0000256" key="5">
    <source>
        <dbReference type="ARBA" id="ARBA00023136"/>
    </source>
</evidence>
<evidence type="ECO:0000256" key="2">
    <source>
        <dbReference type="ARBA" id="ARBA00022475"/>
    </source>
</evidence>
<dbReference type="Pfam" id="PF01943">
    <property type="entry name" value="Polysacc_synt"/>
    <property type="match status" value="1"/>
</dbReference>
<gene>
    <name evidence="7" type="ORF">F2Z98_23125</name>
</gene>
<feature type="transmembrane region" description="Helical" evidence="6">
    <location>
        <begin position="124"/>
        <end position="145"/>
    </location>
</feature>
<accession>A0A642H5U6</accession>
<feature type="transmembrane region" description="Helical" evidence="6">
    <location>
        <begin position="96"/>
        <end position="118"/>
    </location>
</feature>
<dbReference type="AlphaFoldDB" id="A0A642H5U6"/>
<name>A0A642H5U6_BACFG</name>
<dbReference type="GO" id="GO:0005886">
    <property type="term" value="C:plasma membrane"/>
    <property type="evidence" value="ECO:0007669"/>
    <property type="project" value="UniProtKB-SubCell"/>
</dbReference>
<comment type="caution">
    <text evidence="7">The sequence shown here is derived from an EMBL/GenBank/DDBJ whole genome shotgun (WGS) entry which is preliminary data.</text>
</comment>
<keyword evidence="5 6" id="KW-0472">Membrane</keyword>
<evidence type="ECO:0000256" key="3">
    <source>
        <dbReference type="ARBA" id="ARBA00022692"/>
    </source>
</evidence>
<dbReference type="PANTHER" id="PTHR30250:SF11">
    <property type="entry name" value="O-ANTIGEN TRANSPORTER-RELATED"/>
    <property type="match status" value="1"/>
</dbReference>